<sequence>MMTIVMLQVALAQPKPYQTSKLSQENGMYFENQGPLRLTNSDWKLIIYVKLDNFNQRTKETMYFYDKTIKLCNDLTIVYEGMFKTLCENFKIASISLEQEVTRKRVYMLQSIDETDTITRVRRGLVNLVGRIQKTLFGTLDDTDAETYDKQIEELQTSRNNLLKIVEKQTSILKATENTFKEATQMVGQINKLSTLYNRMATTVNQTVINLDIVEAKSNINEQINIINLIFQQLSFETDTICEVIIAAQGGIIHSSIISAMELRKQLKDISMNVPKGQSLPFDLNQISLYELSKMSKLNIIYINETLIFEIIIPLINSVDLTLFHVIPLPVVKNDHYMHIIPEYGYIAISKTHEYYLTLSFSQLLMCRQINMGTLCPETQPLRLGASELPCEVELFIKPSSIPSTCPIHYLDITRSIYHKLKYQNAWIYTIKTTDNVAISCENRDQAMNIQLSGIGILKLNEDCRGYTPQMVLTPNRHLNSTHYKDFISNIGITSNLTIPISIKKKISNVITHTNSVVKLTDLSQYSKSIDEIEQLIQEEKDKTTTRDITDFHTYMFYFIIIIASGIIIIKCKRKMSNNRSVNRVRRHLVSLQSAREMDEVTRL</sequence>
<evidence type="ECO:0000313" key="2">
    <source>
        <dbReference type="EMBL" id="CAI6358205.1"/>
    </source>
</evidence>
<comment type="caution">
    <text evidence="2">The sequence shown here is derived from an EMBL/GenBank/DDBJ whole genome shotgun (WGS) entry which is preliminary data.</text>
</comment>
<evidence type="ECO:0000256" key="1">
    <source>
        <dbReference type="SAM" id="Phobius"/>
    </source>
</evidence>
<dbReference type="InterPro" id="IPR022048">
    <property type="entry name" value="Envelope_fusion-like"/>
</dbReference>
<proteinExistence type="predicted"/>
<protein>
    <recommendedName>
        <fullName evidence="4">Envelope fusion protein</fullName>
    </recommendedName>
</protein>
<keyword evidence="3" id="KW-1185">Reference proteome</keyword>
<organism evidence="2 3">
    <name type="scientific">Macrosiphum euphorbiae</name>
    <name type="common">potato aphid</name>
    <dbReference type="NCBI Taxonomy" id="13131"/>
    <lineage>
        <taxon>Eukaryota</taxon>
        <taxon>Metazoa</taxon>
        <taxon>Ecdysozoa</taxon>
        <taxon>Arthropoda</taxon>
        <taxon>Hexapoda</taxon>
        <taxon>Insecta</taxon>
        <taxon>Pterygota</taxon>
        <taxon>Neoptera</taxon>
        <taxon>Paraneoptera</taxon>
        <taxon>Hemiptera</taxon>
        <taxon>Sternorrhyncha</taxon>
        <taxon>Aphidomorpha</taxon>
        <taxon>Aphidoidea</taxon>
        <taxon>Aphididae</taxon>
        <taxon>Macrosiphini</taxon>
        <taxon>Macrosiphum</taxon>
    </lineage>
</organism>
<gene>
    <name evidence="2" type="ORF">MEUPH1_LOCUS13746</name>
</gene>
<evidence type="ECO:0000313" key="3">
    <source>
        <dbReference type="Proteomes" id="UP001160148"/>
    </source>
</evidence>
<reference evidence="2 3" key="1">
    <citation type="submission" date="2023-01" db="EMBL/GenBank/DDBJ databases">
        <authorList>
            <person name="Whitehead M."/>
        </authorList>
    </citation>
    <scope>NUCLEOTIDE SEQUENCE [LARGE SCALE GENOMIC DNA]</scope>
</reference>
<keyword evidence="1" id="KW-0472">Membrane</keyword>
<dbReference type="EMBL" id="CARXXK010000002">
    <property type="protein sequence ID" value="CAI6358205.1"/>
    <property type="molecule type" value="Genomic_DNA"/>
</dbReference>
<dbReference type="Proteomes" id="UP001160148">
    <property type="component" value="Unassembled WGS sequence"/>
</dbReference>
<dbReference type="AlphaFoldDB" id="A0AAV0WQJ0"/>
<feature type="transmembrane region" description="Helical" evidence="1">
    <location>
        <begin position="552"/>
        <end position="570"/>
    </location>
</feature>
<name>A0AAV0WQJ0_9HEMI</name>
<dbReference type="Pfam" id="PF12259">
    <property type="entry name" value="Baculo_F"/>
    <property type="match status" value="1"/>
</dbReference>
<accession>A0AAV0WQJ0</accession>
<evidence type="ECO:0008006" key="4">
    <source>
        <dbReference type="Google" id="ProtNLM"/>
    </source>
</evidence>
<keyword evidence="1" id="KW-1133">Transmembrane helix</keyword>
<keyword evidence="1" id="KW-0812">Transmembrane</keyword>